<dbReference type="GO" id="GO:0005886">
    <property type="term" value="C:plasma membrane"/>
    <property type="evidence" value="ECO:0007669"/>
    <property type="project" value="InterPro"/>
</dbReference>
<dbReference type="InterPro" id="IPR010445">
    <property type="entry name" value="LapA_dom"/>
</dbReference>
<dbReference type="RefSeq" id="WP_132481619.1">
    <property type="nucleotide sequence ID" value="NZ_SMKW01000004.1"/>
</dbReference>
<evidence type="ECO:0000313" key="8">
    <source>
        <dbReference type="Proteomes" id="UP000294947"/>
    </source>
</evidence>
<feature type="transmembrane region" description="Helical" evidence="5">
    <location>
        <begin position="21"/>
        <end position="41"/>
    </location>
</feature>
<dbReference type="EMBL" id="SMKW01000004">
    <property type="protein sequence ID" value="TDD55223.1"/>
    <property type="molecule type" value="Genomic_DNA"/>
</dbReference>
<evidence type="ECO:0000259" key="6">
    <source>
        <dbReference type="Pfam" id="PF06305"/>
    </source>
</evidence>
<evidence type="ECO:0000256" key="3">
    <source>
        <dbReference type="ARBA" id="ARBA00022989"/>
    </source>
</evidence>
<gene>
    <name evidence="7" type="ORF">E1288_05325</name>
</gene>
<protein>
    <submittedName>
        <fullName evidence="7">DUF1049 domain-containing protein</fullName>
    </submittedName>
</protein>
<dbReference type="Pfam" id="PF06305">
    <property type="entry name" value="LapA_dom"/>
    <property type="match status" value="1"/>
</dbReference>
<feature type="domain" description="Lipopolysaccharide assembly protein A" evidence="6">
    <location>
        <begin position="42"/>
        <end position="89"/>
    </location>
</feature>
<dbReference type="AlphaFoldDB" id="A0A4R4ZAD7"/>
<sequence length="90" mass="9402">MIGLVGMGVLRHKNSEDNASGMVATIAAAAIVLAALLVFILQNGERVTVQFFTVQGTLPLALAMLFAAVAAALVVALVGSARVLRRTRRK</sequence>
<dbReference type="Proteomes" id="UP000294947">
    <property type="component" value="Unassembled WGS sequence"/>
</dbReference>
<keyword evidence="4 5" id="KW-0472">Membrane</keyword>
<keyword evidence="3 5" id="KW-1133">Transmembrane helix</keyword>
<comment type="caution">
    <text evidence="7">The sequence shown here is derived from an EMBL/GenBank/DDBJ whole genome shotgun (WGS) entry which is preliminary data.</text>
</comment>
<proteinExistence type="predicted"/>
<name>A0A4R4ZAD7_9PSEU</name>
<feature type="transmembrane region" description="Helical" evidence="5">
    <location>
        <begin position="61"/>
        <end position="84"/>
    </location>
</feature>
<reference evidence="7 8" key="1">
    <citation type="submission" date="2019-03" db="EMBL/GenBank/DDBJ databases">
        <title>Draft genome sequences of novel Actinobacteria.</title>
        <authorList>
            <person name="Sahin N."/>
            <person name="Ay H."/>
            <person name="Saygin H."/>
        </authorList>
    </citation>
    <scope>NUCLEOTIDE SEQUENCE [LARGE SCALE GENOMIC DNA]</scope>
    <source>
        <strain evidence="7 8">7K502</strain>
    </source>
</reference>
<keyword evidence="1" id="KW-1003">Cell membrane</keyword>
<evidence type="ECO:0000256" key="1">
    <source>
        <dbReference type="ARBA" id="ARBA00022475"/>
    </source>
</evidence>
<accession>A0A4R4ZAD7</accession>
<evidence type="ECO:0000256" key="2">
    <source>
        <dbReference type="ARBA" id="ARBA00022692"/>
    </source>
</evidence>
<evidence type="ECO:0000313" key="7">
    <source>
        <dbReference type="EMBL" id="TDD55223.1"/>
    </source>
</evidence>
<keyword evidence="8" id="KW-1185">Reference proteome</keyword>
<evidence type="ECO:0000256" key="4">
    <source>
        <dbReference type="ARBA" id="ARBA00023136"/>
    </source>
</evidence>
<organism evidence="7 8">
    <name type="scientific">Saccharopolyspora elongata</name>
    <dbReference type="NCBI Taxonomy" id="2530387"/>
    <lineage>
        <taxon>Bacteria</taxon>
        <taxon>Bacillati</taxon>
        <taxon>Actinomycetota</taxon>
        <taxon>Actinomycetes</taxon>
        <taxon>Pseudonocardiales</taxon>
        <taxon>Pseudonocardiaceae</taxon>
        <taxon>Saccharopolyspora</taxon>
    </lineage>
</organism>
<evidence type="ECO:0000256" key="5">
    <source>
        <dbReference type="SAM" id="Phobius"/>
    </source>
</evidence>
<keyword evidence="2 5" id="KW-0812">Transmembrane</keyword>